<name>A0A409X0U3_9AGAR</name>
<dbReference type="SUPFAM" id="SSF54001">
    <property type="entry name" value="Cysteine proteinases"/>
    <property type="match status" value="1"/>
</dbReference>
<dbReference type="GO" id="GO:0004843">
    <property type="term" value="F:cysteine-type deubiquitinase activity"/>
    <property type="evidence" value="ECO:0007669"/>
    <property type="project" value="UniProtKB-EC"/>
</dbReference>
<dbReference type="PRINTS" id="PR00707">
    <property type="entry name" value="UBCTHYDRLASE"/>
</dbReference>
<evidence type="ECO:0000256" key="6">
    <source>
        <dbReference type="PROSITE-ProRule" id="PRU01393"/>
    </source>
</evidence>
<comment type="caution">
    <text evidence="6">Lacks conserved residue(s) required for the propagation of feature annotation.</text>
</comment>
<dbReference type="InParanoid" id="A0A409X0U3"/>
<gene>
    <name evidence="9" type="ORF">CVT26_007379</name>
</gene>
<dbReference type="FunCoup" id="A0A409X0U3">
    <property type="interactions" value="362"/>
</dbReference>
<dbReference type="AlphaFoldDB" id="A0A409X0U3"/>
<dbReference type="EMBL" id="NHYE01004478">
    <property type="protein sequence ID" value="PPQ84377.1"/>
    <property type="molecule type" value="Genomic_DNA"/>
</dbReference>
<protein>
    <recommendedName>
        <fullName evidence="7">Ubiquitin carboxyl-terminal hydrolase</fullName>
        <ecNumber evidence="7">3.4.19.12</ecNumber>
    </recommendedName>
</protein>
<keyword evidence="5 7" id="KW-0788">Thiol protease</keyword>
<keyword evidence="10" id="KW-1185">Reference proteome</keyword>
<comment type="caution">
    <text evidence="9">The sequence shown here is derived from an EMBL/GenBank/DDBJ whole genome shotgun (WGS) entry which is preliminary data.</text>
</comment>
<proteinExistence type="inferred from homology"/>
<dbReference type="OrthoDB" id="427186at2759"/>
<sequence>MSATTTTTKKMFTVLENNPEVMNHLAYKLGLSKDLSFYDVYSLTDPDLLSLIPRPVYALLVIIPMTPTWNLSREAEDGTKDTYEGSGADEPVVWFKQTIGNACGSIGLLHCLFNNPEVVEKITPGSDLDVILRETIPLKMAERADVLYNSEAFERAHEDAAKLGDSIPPSVEVGEHLGQHFVAFVKARDGHLWELEGSRKGPLDRGALGGEDDAMSEAALRAGLGRLIEEEGKKGGDLRFSCIALAPSQKE</sequence>
<dbReference type="PANTHER" id="PTHR10589:SF41">
    <property type="entry name" value="UBIQUITIN CARBOXYL-TERMINAL HYDROLASE"/>
    <property type="match status" value="1"/>
</dbReference>
<comment type="similarity">
    <text evidence="6 7">Belongs to the peptidase C12 family.</text>
</comment>
<evidence type="ECO:0000313" key="10">
    <source>
        <dbReference type="Proteomes" id="UP000284706"/>
    </source>
</evidence>
<feature type="domain" description="UCH catalytic" evidence="8">
    <location>
        <begin position="11"/>
        <end position="247"/>
    </location>
</feature>
<dbReference type="Pfam" id="PF01088">
    <property type="entry name" value="Peptidase_C12"/>
    <property type="match status" value="1"/>
</dbReference>
<dbReference type="GO" id="GO:0016579">
    <property type="term" value="P:protein deubiquitination"/>
    <property type="evidence" value="ECO:0007669"/>
    <property type="project" value="TreeGrafter"/>
</dbReference>
<dbReference type="FunFam" id="3.40.532.10:FF:000008">
    <property type="entry name" value="Ubiquitin carboxyl-terminal hydrolase"/>
    <property type="match status" value="1"/>
</dbReference>
<keyword evidence="3 7" id="KW-0833">Ubl conjugation pathway</keyword>
<comment type="catalytic activity">
    <reaction evidence="1 7">
        <text>Thiol-dependent hydrolysis of ester, thioester, amide, peptide and isopeptide bonds formed by the C-terminal Gly of ubiquitin (a 76-residue protein attached to proteins as an intracellular targeting signal).</text>
        <dbReference type="EC" id="3.4.19.12"/>
    </reaction>
</comment>
<dbReference type="PANTHER" id="PTHR10589">
    <property type="entry name" value="UBIQUITIN CARBOXYL-TERMINAL HYDROLASE"/>
    <property type="match status" value="1"/>
</dbReference>
<dbReference type="EC" id="3.4.19.12" evidence="7"/>
<dbReference type="InterPro" id="IPR038765">
    <property type="entry name" value="Papain-like_cys_pep_sf"/>
</dbReference>
<evidence type="ECO:0000256" key="5">
    <source>
        <dbReference type="ARBA" id="ARBA00022807"/>
    </source>
</evidence>
<evidence type="ECO:0000256" key="4">
    <source>
        <dbReference type="ARBA" id="ARBA00022801"/>
    </source>
</evidence>
<dbReference type="InterPro" id="IPR036959">
    <property type="entry name" value="Peptidase_C12_UCH_sf"/>
</dbReference>
<evidence type="ECO:0000256" key="2">
    <source>
        <dbReference type="ARBA" id="ARBA00022670"/>
    </source>
</evidence>
<reference evidence="9 10" key="1">
    <citation type="journal article" date="2018" name="Evol. Lett.">
        <title>Horizontal gene cluster transfer increased hallucinogenic mushroom diversity.</title>
        <authorList>
            <person name="Reynolds H.T."/>
            <person name="Vijayakumar V."/>
            <person name="Gluck-Thaler E."/>
            <person name="Korotkin H.B."/>
            <person name="Matheny P.B."/>
            <person name="Slot J.C."/>
        </authorList>
    </citation>
    <scope>NUCLEOTIDE SEQUENCE [LARGE SCALE GENOMIC DNA]</scope>
    <source>
        <strain evidence="9 10">SRW20</strain>
    </source>
</reference>
<evidence type="ECO:0000256" key="3">
    <source>
        <dbReference type="ARBA" id="ARBA00022786"/>
    </source>
</evidence>
<dbReference type="CDD" id="cd09616">
    <property type="entry name" value="Peptidase_C12_UCH_L1_L3"/>
    <property type="match status" value="1"/>
</dbReference>
<dbReference type="Gene3D" id="3.40.532.10">
    <property type="entry name" value="Peptidase C12, ubiquitin carboxyl-terminal hydrolase"/>
    <property type="match status" value="1"/>
</dbReference>
<evidence type="ECO:0000259" key="8">
    <source>
        <dbReference type="PROSITE" id="PS52048"/>
    </source>
</evidence>
<dbReference type="GO" id="GO:0006511">
    <property type="term" value="P:ubiquitin-dependent protein catabolic process"/>
    <property type="evidence" value="ECO:0007669"/>
    <property type="project" value="UniProtKB-UniRule"/>
</dbReference>
<dbReference type="STRING" id="231916.A0A409X0U3"/>
<evidence type="ECO:0000256" key="1">
    <source>
        <dbReference type="ARBA" id="ARBA00000707"/>
    </source>
</evidence>
<keyword evidence="2 7" id="KW-0645">Protease</keyword>
<dbReference type="InterPro" id="IPR001578">
    <property type="entry name" value="Peptidase_C12_UCH"/>
</dbReference>
<dbReference type="GO" id="GO:0005737">
    <property type="term" value="C:cytoplasm"/>
    <property type="evidence" value="ECO:0007669"/>
    <property type="project" value="TreeGrafter"/>
</dbReference>
<organism evidence="9 10">
    <name type="scientific">Gymnopilus dilepis</name>
    <dbReference type="NCBI Taxonomy" id="231916"/>
    <lineage>
        <taxon>Eukaryota</taxon>
        <taxon>Fungi</taxon>
        <taxon>Dikarya</taxon>
        <taxon>Basidiomycota</taxon>
        <taxon>Agaricomycotina</taxon>
        <taxon>Agaricomycetes</taxon>
        <taxon>Agaricomycetidae</taxon>
        <taxon>Agaricales</taxon>
        <taxon>Agaricineae</taxon>
        <taxon>Hymenogastraceae</taxon>
        <taxon>Gymnopilus</taxon>
    </lineage>
</organism>
<accession>A0A409X0U3</accession>
<dbReference type="PROSITE" id="PS52048">
    <property type="entry name" value="UCH_DOMAIN"/>
    <property type="match status" value="1"/>
</dbReference>
<dbReference type="Proteomes" id="UP000284706">
    <property type="component" value="Unassembled WGS sequence"/>
</dbReference>
<evidence type="ECO:0000313" key="9">
    <source>
        <dbReference type="EMBL" id="PPQ84377.1"/>
    </source>
</evidence>
<evidence type="ECO:0000256" key="7">
    <source>
        <dbReference type="RuleBase" id="RU361215"/>
    </source>
</evidence>
<keyword evidence="4 7" id="KW-0378">Hydrolase</keyword>